<gene>
    <name evidence="1" type="ORF">RRG08_002612</name>
</gene>
<accession>A0AAE0Y6A0</accession>
<protein>
    <submittedName>
        <fullName evidence="1">Uncharacterized protein</fullName>
    </submittedName>
</protein>
<reference evidence="1" key="1">
    <citation type="journal article" date="2023" name="G3 (Bethesda)">
        <title>A reference genome for the long-term kleptoplast-retaining sea slug Elysia crispata morphotype clarki.</title>
        <authorList>
            <person name="Eastman K.E."/>
            <person name="Pendleton A.L."/>
            <person name="Shaikh M.A."/>
            <person name="Suttiyut T."/>
            <person name="Ogas R."/>
            <person name="Tomko P."/>
            <person name="Gavelis G."/>
            <person name="Widhalm J.R."/>
            <person name="Wisecaver J.H."/>
        </authorList>
    </citation>
    <scope>NUCLEOTIDE SEQUENCE</scope>
    <source>
        <strain evidence="1">ECLA1</strain>
    </source>
</reference>
<evidence type="ECO:0000313" key="1">
    <source>
        <dbReference type="EMBL" id="KAK3733008.1"/>
    </source>
</evidence>
<organism evidence="1 2">
    <name type="scientific">Elysia crispata</name>
    <name type="common">lettuce slug</name>
    <dbReference type="NCBI Taxonomy" id="231223"/>
    <lineage>
        <taxon>Eukaryota</taxon>
        <taxon>Metazoa</taxon>
        <taxon>Spiralia</taxon>
        <taxon>Lophotrochozoa</taxon>
        <taxon>Mollusca</taxon>
        <taxon>Gastropoda</taxon>
        <taxon>Heterobranchia</taxon>
        <taxon>Euthyneura</taxon>
        <taxon>Panpulmonata</taxon>
        <taxon>Sacoglossa</taxon>
        <taxon>Placobranchoidea</taxon>
        <taxon>Plakobranchidae</taxon>
        <taxon>Elysia</taxon>
    </lineage>
</organism>
<proteinExistence type="predicted"/>
<name>A0AAE0Y6A0_9GAST</name>
<comment type="caution">
    <text evidence="1">The sequence shown here is derived from an EMBL/GenBank/DDBJ whole genome shotgun (WGS) entry which is preliminary data.</text>
</comment>
<dbReference type="Proteomes" id="UP001283361">
    <property type="component" value="Unassembled WGS sequence"/>
</dbReference>
<evidence type="ECO:0000313" key="2">
    <source>
        <dbReference type="Proteomes" id="UP001283361"/>
    </source>
</evidence>
<keyword evidence="2" id="KW-1185">Reference proteome</keyword>
<sequence length="116" mass="13037">MNFPTTSFLCSRFLSPQVEAEASPVTEYGPILGNWYSKHPSAVTGFHGCFPMTVSVLYQNRPNKVGQLGWRWLQKLILILYLLFLLLQGPRLQARALLALPSRYHGGCGLILSYLP</sequence>
<dbReference type="EMBL" id="JAWDGP010006922">
    <property type="protein sequence ID" value="KAK3733008.1"/>
    <property type="molecule type" value="Genomic_DNA"/>
</dbReference>
<dbReference type="AlphaFoldDB" id="A0AAE0Y6A0"/>